<evidence type="ECO:0000313" key="2">
    <source>
        <dbReference type="Proteomes" id="UP000554286"/>
    </source>
</evidence>
<evidence type="ECO:0000313" key="1">
    <source>
        <dbReference type="EMBL" id="MBB4267375.1"/>
    </source>
</evidence>
<sequence>MTRRTQVWLAGIALVVVLGTTILALARVGVMTGESVVRAPRASVSLDLPERGGRLVLDLATDTLLAPYVARHVAVERAGQRIIDTPLFPAPLDPRLGLALSWTPAQGREGPWLRLADPSGDILLDLRGFTAWRIVDHGGRAWLVAPTGVAAAGHVVDPAGALVPIQGRPFAGPAAEAEAVPLGRVVPEEGGLVFKAAAR</sequence>
<dbReference type="AlphaFoldDB" id="A0A7W6RFF2"/>
<protein>
    <submittedName>
        <fullName evidence="1">Uncharacterized protein</fullName>
    </submittedName>
</protein>
<keyword evidence="2" id="KW-1185">Reference proteome</keyword>
<dbReference type="EMBL" id="JACIGK010000025">
    <property type="protein sequence ID" value="MBB4267375.1"/>
    <property type="molecule type" value="Genomic_DNA"/>
</dbReference>
<dbReference type="Proteomes" id="UP000554286">
    <property type="component" value="Unassembled WGS sequence"/>
</dbReference>
<proteinExistence type="predicted"/>
<organism evidence="1 2">
    <name type="scientific">Roseospira visakhapatnamensis</name>
    <dbReference type="NCBI Taxonomy" id="390880"/>
    <lineage>
        <taxon>Bacteria</taxon>
        <taxon>Pseudomonadati</taxon>
        <taxon>Pseudomonadota</taxon>
        <taxon>Alphaproteobacteria</taxon>
        <taxon>Rhodospirillales</taxon>
        <taxon>Rhodospirillaceae</taxon>
        <taxon>Roseospira</taxon>
    </lineage>
</organism>
<reference evidence="1 2" key="1">
    <citation type="submission" date="2020-08" db="EMBL/GenBank/DDBJ databases">
        <title>Genome sequencing of Purple Non-Sulfur Bacteria from various extreme environments.</title>
        <authorList>
            <person name="Mayer M."/>
        </authorList>
    </citation>
    <scope>NUCLEOTIDE SEQUENCE [LARGE SCALE GENOMIC DNA]</scope>
    <source>
        <strain evidence="1 2">JA131</strain>
    </source>
</reference>
<dbReference type="RefSeq" id="WP_184046709.1">
    <property type="nucleotide sequence ID" value="NZ_JACIGK010000025.1"/>
</dbReference>
<gene>
    <name evidence="1" type="ORF">GGD89_003016</name>
</gene>
<name>A0A7W6RFF2_9PROT</name>
<comment type="caution">
    <text evidence="1">The sequence shown here is derived from an EMBL/GenBank/DDBJ whole genome shotgun (WGS) entry which is preliminary data.</text>
</comment>
<accession>A0A7W6RFF2</accession>